<dbReference type="GO" id="GO:0016491">
    <property type="term" value="F:oxidoreductase activity"/>
    <property type="evidence" value="ECO:0007669"/>
    <property type="project" value="UniProtKB-KW"/>
</dbReference>
<dbReference type="InterPro" id="IPR028096">
    <property type="entry name" value="EfeO_Cupredoxin"/>
</dbReference>
<dbReference type="InterPro" id="IPR002429">
    <property type="entry name" value="CcO_II-like_C"/>
</dbReference>
<dbReference type="InterPro" id="IPR008972">
    <property type="entry name" value="Cupredoxin"/>
</dbReference>
<organism evidence="5">
    <name type="scientific">uncultured Acidobacteria bacterium Rifle_16ft_4_minimus_37967</name>
    <dbReference type="NCBI Taxonomy" id="1665087"/>
    <lineage>
        <taxon>Bacteria</taxon>
        <taxon>Pseudomonadati</taxon>
        <taxon>Acidobacteriota</taxon>
        <taxon>environmental samples</taxon>
    </lineage>
</organism>
<comment type="subcellular location">
    <subcellularLocation>
        <location evidence="1">Cell envelope</location>
    </subcellularLocation>
</comment>
<protein>
    <submittedName>
        <fullName evidence="5">Cytochrome C oxidase subunit II, cytochrome c oxidase subunit II</fullName>
        <ecNumber evidence="5">1.9.3.1</ecNumber>
    </submittedName>
</protein>
<keyword evidence="5" id="KW-0560">Oxidoreductase</keyword>
<dbReference type="EC" id="1.9.3.1" evidence="5"/>
<keyword evidence="2" id="KW-0479">Metal-binding</keyword>
<feature type="domain" description="Cytochrome oxidase subunit II copper A binding" evidence="4">
    <location>
        <begin position="32"/>
        <end position="125"/>
    </location>
</feature>
<dbReference type="PROSITE" id="PS50857">
    <property type="entry name" value="COX2_CUA"/>
    <property type="match status" value="1"/>
</dbReference>
<dbReference type="GO" id="GO:0016020">
    <property type="term" value="C:membrane"/>
    <property type="evidence" value="ECO:0007669"/>
    <property type="project" value="InterPro"/>
</dbReference>
<dbReference type="SUPFAM" id="SSF49503">
    <property type="entry name" value="Cupredoxins"/>
    <property type="match status" value="1"/>
</dbReference>
<accession>A0A0H4TRJ8</accession>
<proteinExistence type="predicted"/>
<dbReference type="PANTHER" id="PTHR42838:SF2">
    <property type="entry name" value="NITROUS-OXIDE REDUCTASE"/>
    <property type="match status" value="1"/>
</dbReference>
<dbReference type="GO" id="GO:0004129">
    <property type="term" value="F:cytochrome-c oxidase activity"/>
    <property type="evidence" value="ECO:0007669"/>
    <property type="project" value="InterPro"/>
</dbReference>
<dbReference type="GO" id="GO:0005507">
    <property type="term" value="F:copper ion binding"/>
    <property type="evidence" value="ECO:0007669"/>
    <property type="project" value="InterPro"/>
</dbReference>
<reference evidence="5" key="1">
    <citation type="journal article" date="2015" name="ISME J.">
        <title>Aquifer environment selects for microbial species cohorts in sediment and groundwater.</title>
        <authorList>
            <person name="Hug L.A."/>
            <person name="Thomas B.C."/>
            <person name="Brown C.T."/>
            <person name="Frischkorn K.R."/>
            <person name="Williams K.H."/>
            <person name="Tringe S.G."/>
            <person name="Banfield J.F."/>
        </authorList>
    </citation>
    <scope>NUCLEOTIDE SEQUENCE</scope>
</reference>
<evidence type="ECO:0000256" key="2">
    <source>
        <dbReference type="ARBA" id="ARBA00022723"/>
    </source>
</evidence>
<evidence type="ECO:0000259" key="4">
    <source>
        <dbReference type="PROSITE" id="PS50857"/>
    </source>
</evidence>
<sequence length="125" mass="14098">MKKPFLTIVSALLAVFLVPVPAWMHSQREEPPPDRRIAIIAERFSYIPSRIKLKRGATVEFVLTSEDTYHGFYIRRLGVNVMIPAQGKGEKKVRIHFAEAGQYVFECSRACGAGHNAMRGLIIVE</sequence>
<evidence type="ECO:0000256" key="3">
    <source>
        <dbReference type="ARBA" id="ARBA00023008"/>
    </source>
</evidence>
<dbReference type="Gene3D" id="2.60.40.420">
    <property type="entry name" value="Cupredoxins - blue copper proteins"/>
    <property type="match status" value="1"/>
</dbReference>
<name>A0A0H4TRJ8_9BACT</name>
<dbReference type="AlphaFoldDB" id="A0A0H4TRJ8"/>
<dbReference type="EMBL" id="KT007012">
    <property type="protein sequence ID" value="AKQ03419.1"/>
    <property type="molecule type" value="Genomic_DNA"/>
</dbReference>
<dbReference type="Pfam" id="PF13473">
    <property type="entry name" value="Cupredoxin_1"/>
    <property type="match status" value="1"/>
</dbReference>
<dbReference type="PANTHER" id="PTHR42838">
    <property type="entry name" value="CYTOCHROME C OXIDASE SUBUNIT II"/>
    <property type="match status" value="1"/>
</dbReference>
<dbReference type="InterPro" id="IPR051403">
    <property type="entry name" value="NosZ/Cyto_c_oxidase_sub2"/>
</dbReference>
<keyword evidence="3" id="KW-0186">Copper</keyword>
<dbReference type="GO" id="GO:0030313">
    <property type="term" value="C:cell envelope"/>
    <property type="evidence" value="ECO:0007669"/>
    <property type="project" value="UniProtKB-SubCell"/>
</dbReference>
<evidence type="ECO:0000256" key="1">
    <source>
        <dbReference type="ARBA" id="ARBA00004196"/>
    </source>
</evidence>
<evidence type="ECO:0000313" key="5">
    <source>
        <dbReference type="EMBL" id="AKQ03419.1"/>
    </source>
</evidence>